<accession>A0A498JXR8</accession>
<name>A0A498JXR8_MALDO</name>
<reference evidence="1 2" key="1">
    <citation type="submission" date="2018-10" db="EMBL/GenBank/DDBJ databases">
        <title>A high-quality apple genome assembly.</title>
        <authorList>
            <person name="Hu J."/>
        </authorList>
    </citation>
    <scope>NUCLEOTIDE SEQUENCE [LARGE SCALE GENOMIC DNA]</scope>
    <source>
        <strain evidence="2">cv. HFTH1</strain>
        <tissue evidence="1">Young leaf</tissue>
    </source>
</reference>
<gene>
    <name evidence="1" type="ORF">DVH24_010306</name>
</gene>
<comment type="caution">
    <text evidence="1">The sequence shown here is derived from an EMBL/GenBank/DDBJ whole genome shotgun (WGS) entry which is preliminary data.</text>
</comment>
<evidence type="ECO:0000313" key="2">
    <source>
        <dbReference type="Proteomes" id="UP000290289"/>
    </source>
</evidence>
<dbReference type="EMBL" id="RDQH01000331">
    <property type="protein sequence ID" value="RXH97981.1"/>
    <property type="molecule type" value="Genomic_DNA"/>
</dbReference>
<dbReference type="STRING" id="3750.A0A498JXR8"/>
<sequence>MGRRIGPVQDLVICNFNGKPLVFVLHSDGMIFSKNMNSSSMAGATLERLWIGEVGRHSNMIPLPILYRQTSVLTQSKDYVCYFCCCSDGFLGPIMMGICSKMIYVYSFRCHLEYGLVTMQEPSAQNIPLEEVTPNLTLSPYSTRRRILYFVDSDSSLSRTTSSSA</sequence>
<protein>
    <submittedName>
        <fullName evidence="1">Uncharacterized protein</fullName>
    </submittedName>
</protein>
<keyword evidence="2" id="KW-1185">Reference proteome</keyword>
<dbReference type="AlphaFoldDB" id="A0A498JXR8"/>
<dbReference type="Proteomes" id="UP000290289">
    <property type="component" value="Chromosome 5"/>
</dbReference>
<proteinExistence type="predicted"/>
<organism evidence="1 2">
    <name type="scientific">Malus domestica</name>
    <name type="common">Apple</name>
    <name type="synonym">Pyrus malus</name>
    <dbReference type="NCBI Taxonomy" id="3750"/>
    <lineage>
        <taxon>Eukaryota</taxon>
        <taxon>Viridiplantae</taxon>
        <taxon>Streptophyta</taxon>
        <taxon>Embryophyta</taxon>
        <taxon>Tracheophyta</taxon>
        <taxon>Spermatophyta</taxon>
        <taxon>Magnoliopsida</taxon>
        <taxon>eudicotyledons</taxon>
        <taxon>Gunneridae</taxon>
        <taxon>Pentapetalae</taxon>
        <taxon>rosids</taxon>
        <taxon>fabids</taxon>
        <taxon>Rosales</taxon>
        <taxon>Rosaceae</taxon>
        <taxon>Amygdaloideae</taxon>
        <taxon>Maleae</taxon>
        <taxon>Malus</taxon>
    </lineage>
</organism>
<evidence type="ECO:0000313" key="1">
    <source>
        <dbReference type="EMBL" id="RXH97981.1"/>
    </source>
</evidence>